<dbReference type="InterPro" id="IPR012338">
    <property type="entry name" value="Beta-lactam/transpept-like"/>
</dbReference>
<dbReference type="EMBL" id="MSCN01000001">
    <property type="protein sequence ID" value="PQJ78600.1"/>
    <property type="molecule type" value="Genomic_DNA"/>
</dbReference>
<keyword evidence="3" id="KW-1185">Reference proteome</keyword>
<dbReference type="InterPro" id="IPR050491">
    <property type="entry name" value="AmpC-like"/>
</dbReference>
<dbReference type="OrthoDB" id="9793489at2"/>
<reference evidence="2 3" key="1">
    <citation type="submission" date="2016-12" db="EMBL/GenBank/DDBJ databases">
        <title>Trade-off between light-utilization and light-protection in marine flavobacteria.</title>
        <authorList>
            <person name="Kumagai Y."/>
            <person name="Yoshizawa S."/>
            <person name="Kogure K."/>
            <person name="Iwasaki W."/>
        </authorList>
    </citation>
    <scope>NUCLEOTIDE SEQUENCE [LARGE SCALE GENOMIC DNA]</scope>
    <source>
        <strain evidence="2 3">NBRC 108759</strain>
    </source>
</reference>
<dbReference type="Pfam" id="PF00144">
    <property type="entry name" value="Beta-lactamase"/>
    <property type="match status" value="1"/>
</dbReference>
<dbReference type="AlphaFoldDB" id="A0A2S7WLX3"/>
<dbReference type="PANTHER" id="PTHR46825">
    <property type="entry name" value="D-ALANYL-D-ALANINE-CARBOXYPEPTIDASE/ENDOPEPTIDASE AMPH"/>
    <property type="match status" value="1"/>
</dbReference>
<sequence length="464" mass="53367">MKKYFWVLLSLNTIIFSAQNRDNSIEKLEHRLDSLINKTMKSEHIPGASFIIVKNNKTLLKKGYGFTSLGQNANYIHPDSTIFRIGSITKTFTAFALLQELERKKIKVTDDISKYLLSVKIPDTFSEPITFHHLLTHSAGFDEIGGRRIFQENLQIPLAVFLNSNLVRIRKPGIISAYSSYGIAVAGQLVEDLSGLSLEDYMRKNIWSLLEMKKTSINLPENDRNYLSLGYEMYNGINLPQPWEWYHTFPASSINSTVSDMGNYIKMLLNNGNYKGKQILSKRNVLKMQSQQLSIQPEVFGFAYGFYEKHQFRLKVYNHGGDMLGYSSLLTLVPEINLGIYIVHHHESTSLRKKVMELVLEYFGKKNIIQPNPKRIYKDVSKFAGSYKWMSECYTCSNNKKVKKYQLVKSNNNTLSGFGRKFYQVKPLVFKSFDGKRIMGFLANKKGEIKYMSLGNVNSFEKIE</sequence>
<dbReference type="InterPro" id="IPR001466">
    <property type="entry name" value="Beta-lactam-related"/>
</dbReference>
<comment type="caution">
    <text evidence="2">The sequence shown here is derived from an EMBL/GenBank/DDBJ whole genome shotgun (WGS) entry which is preliminary data.</text>
</comment>
<evidence type="ECO:0000259" key="1">
    <source>
        <dbReference type="Pfam" id="PF00144"/>
    </source>
</evidence>
<dbReference type="RefSeq" id="WP_105015192.1">
    <property type="nucleotide sequence ID" value="NZ_MSCN01000001.1"/>
</dbReference>
<evidence type="ECO:0000313" key="3">
    <source>
        <dbReference type="Proteomes" id="UP000238882"/>
    </source>
</evidence>
<evidence type="ECO:0000313" key="2">
    <source>
        <dbReference type="EMBL" id="PQJ78600.1"/>
    </source>
</evidence>
<dbReference type="PANTHER" id="PTHR46825:SF9">
    <property type="entry name" value="BETA-LACTAMASE-RELATED DOMAIN-CONTAINING PROTEIN"/>
    <property type="match status" value="1"/>
</dbReference>
<protein>
    <recommendedName>
        <fullName evidence="1">Beta-lactamase-related domain-containing protein</fullName>
    </recommendedName>
</protein>
<proteinExistence type="predicted"/>
<name>A0A2S7WLX3_9FLAO</name>
<dbReference type="Gene3D" id="3.40.710.10">
    <property type="entry name" value="DD-peptidase/beta-lactamase superfamily"/>
    <property type="match status" value="1"/>
</dbReference>
<organism evidence="2 3">
    <name type="scientific">Polaribacter porphyrae</name>
    <dbReference type="NCBI Taxonomy" id="1137780"/>
    <lineage>
        <taxon>Bacteria</taxon>
        <taxon>Pseudomonadati</taxon>
        <taxon>Bacteroidota</taxon>
        <taxon>Flavobacteriia</taxon>
        <taxon>Flavobacteriales</taxon>
        <taxon>Flavobacteriaceae</taxon>
    </lineage>
</organism>
<accession>A0A2S7WLX3</accession>
<feature type="domain" description="Beta-lactamase-related" evidence="1">
    <location>
        <begin position="32"/>
        <end position="348"/>
    </location>
</feature>
<dbReference type="SUPFAM" id="SSF56601">
    <property type="entry name" value="beta-lactamase/transpeptidase-like"/>
    <property type="match status" value="1"/>
</dbReference>
<dbReference type="Proteomes" id="UP000238882">
    <property type="component" value="Unassembled WGS sequence"/>
</dbReference>
<gene>
    <name evidence="2" type="ORF">BTO18_05095</name>
</gene>